<proteinExistence type="inferred from homology"/>
<gene>
    <name evidence="4" type="ORF">HSCHL_1537</name>
    <name evidence="3" type="ORF">SA87_12105</name>
</gene>
<dbReference type="STRING" id="1484.SA87_12105"/>
<reference evidence="3 5" key="1">
    <citation type="submission" date="2015-09" db="EMBL/GenBank/DDBJ databases">
        <title>Draft genome sequence of Hydrogenibacillus schlegelii DSM 2000.</title>
        <authorList>
            <person name="Hemp J."/>
        </authorList>
    </citation>
    <scope>NUCLEOTIDE SEQUENCE [LARGE SCALE GENOMIC DNA]</scope>
    <source>
        <strain evidence="3 5">MA 48</strain>
    </source>
</reference>
<dbReference type="PANTHER" id="PTHR46268">
    <property type="entry name" value="STRESS RESPONSE PROTEIN NHAX"/>
    <property type="match status" value="1"/>
</dbReference>
<dbReference type="CDD" id="cd00293">
    <property type="entry name" value="USP-like"/>
    <property type="match status" value="1"/>
</dbReference>
<sequence>MLEKILLPYDGSSHAKKAVELVKKLCAGSESRCRVTVMYVLEPYTPPPEAAALDVDWAGVAERSGQAIVADAVQALRERGIAADPIVAVGRPAEEIVGEAKRGGYELIVIGRRGLGLFGEIVLGSVSHKVLHLAPCPVLIAQ</sequence>
<dbReference type="Proteomes" id="UP000244180">
    <property type="component" value="Unassembled WGS sequence"/>
</dbReference>
<dbReference type="AlphaFoldDB" id="A0A132NAD5"/>
<dbReference type="PANTHER" id="PTHR46268:SF6">
    <property type="entry name" value="UNIVERSAL STRESS PROTEIN UP12"/>
    <property type="match status" value="1"/>
</dbReference>
<evidence type="ECO:0000259" key="2">
    <source>
        <dbReference type="Pfam" id="PF00582"/>
    </source>
</evidence>
<evidence type="ECO:0000313" key="5">
    <source>
        <dbReference type="Proteomes" id="UP000243024"/>
    </source>
</evidence>
<feature type="domain" description="UspA" evidence="2">
    <location>
        <begin position="1"/>
        <end position="140"/>
    </location>
</feature>
<organism evidence="3 5">
    <name type="scientific">Hydrogenibacillus schlegelii</name>
    <name type="common">Bacillus schlegelii</name>
    <dbReference type="NCBI Taxonomy" id="1484"/>
    <lineage>
        <taxon>Bacteria</taxon>
        <taxon>Bacillati</taxon>
        <taxon>Bacillota</taxon>
        <taxon>Bacilli</taxon>
        <taxon>Bacillales</taxon>
        <taxon>Bacillales Family X. Incertae Sedis</taxon>
        <taxon>Hydrogenibacillus</taxon>
    </lineage>
</organism>
<evidence type="ECO:0000313" key="6">
    <source>
        <dbReference type="Proteomes" id="UP000244180"/>
    </source>
</evidence>
<reference evidence="4 6" key="2">
    <citation type="submission" date="2017-08" db="EMBL/GenBank/DDBJ databases">
        <title>Burning lignite coal seam in the remote Altai Mountains harbors a hydrogen-driven thermophilic microbial community.</title>
        <authorList>
            <person name="Kadnikov V.V."/>
            <person name="Mardanov A.V."/>
            <person name="Ivasenko D."/>
            <person name="Beletsky A.V."/>
            <person name="Karnachuk O.V."/>
            <person name="Ravin N.V."/>
        </authorList>
    </citation>
    <scope>NUCLEOTIDE SEQUENCE [LARGE SCALE GENOMIC DNA]</scope>
    <source>
        <strain evidence="4">AL33</strain>
    </source>
</reference>
<evidence type="ECO:0000313" key="4">
    <source>
        <dbReference type="EMBL" id="PTQ51065.1"/>
    </source>
</evidence>
<dbReference type="RefSeq" id="WP_066197947.1">
    <property type="nucleotide sequence ID" value="NZ_CBCSAS010000003.1"/>
</dbReference>
<dbReference type="InterPro" id="IPR006016">
    <property type="entry name" value="UspA"/>
</dbReference>
<dbReference type="Pfam" id="PF00582">
    <property type="entry name" value="Usp"/>
    <property type="match status" value="1"/>
</dbReference>
<comment type="similarity">
    <text evidence="1">Belongs to the universal stress protein A family.</text>
</comment>
<evidence type="ECO:0000256" key="1">
    <source>
        <dbReference type="ARBA" id="ARBA00008791"/>
    </source>
</evidence>
<comment type="caution">
    <text evidence="3">The sequence shown here is derived from an EMBL/GenBank/DDBJ whole genome shotgun (WGS) entry which is preliminary data.</text>
</comment>
<dbReference type="Proteomes" id="UP000243024">
    <property type="component" value="Unassembled WGS sequence"/>
</dbReference>
<protein>
    <submittedName>
        <fullName evidence="4">Protein UspA</fullName>
    </submittedName>
</protein>
<dbReference type="PRINTS" id="PR01438">
    <property type="entry name" value="UNVRSLSTRESS"/>
</dbReference>
<accession>A0A132NAD5</accession>
<dbReference type="SUPFAM" id="SSF52402">
    <property type="entry name" value="Adenine nucleotide alpha hydrolases-like"/>
    <property type="match status" value="1"/>
</dbReference>
<dbReference type="InterPro" id="IPR006015">
    <property type="entry name" value="Universal_stress_UspA"/>
</dbReference>
<evidence type="ECO:0000313" key="3">
    <source>
        <dbReference type="EMBL" id="OAR05603.1"/>
    </source>
</evidence>
<dbReference type="Gene3D" id="3.40.50.620">
    <property type="entry name" value="HUPs"/>
    <property type="match status" value="1"/>
</dbReference>
<dbReference type="InterPro" id="IPR014729">
    <property type="entry name" value="Rossmann-like_a/b/a_fold"/>
</dbReference>
<dbReference type="EMBL" id="JXBB01000001">
    <property type="protein sequence ID" value="OAR05603.1"/>
    <property type="molecule type" value="Genomic_DNA"/>
</dbReference>
<dbReference type="EMBL" id="PEBV01000051">
    <property type="protein sequence ID" value="PTQ51065.1"/>
    <property type="molecule type" value="Genomic_DNA"/>
</dbReference>
<keyword evidence="5" id="KW-1185">Reference proteome</keyword>
<name>A0A132NAD5_HYDSH</name>